<keyword evidence="3 12" id="KW-0919">Taste</keyword>
<evidence type="ECO:0000256" key="2">
    <source>
        <dbReference type="ARBA" id="ARBA00007376"/>
    </source>
</evidence>
<proteinExistence type="inferred from homology"/>
<organism evidence="14 15">
    <name type="scientific">Scleropages formosus</name>
    <name type="common">Asian bonytongue</name>
    <name type="synonym">Osteoglossum formosum</name>
    <dbReference type="NCBI Taxonomy" id="113540"/>
    <lineage>
        <taxon>Eukaryota</taxon>
        <taxon>Metazoa</taxon>
        <taxon>Chordata</taxon>
        <taxon>Craniata</taxon>
        <taxon>Vertebrata</taxon>
        <taxon>Euteleostomi</taxon>
        <taxon>Actinopterygii</taxon>
        <taxon>Neopterygii</taxon>
        <taxon>Teleostei</taxon>
        <taxon>Osteoglossocephala</taxon>
        <taxon>Osteoglossomorpha</taxon>
        <taxon>Osteoglossiformes</taxon>
        <taxon>Osteoglossidae</taxon>
        <taxon>Scleropages</taxon>
    </lineage>
</organism>
<evidence type="ECO:0000256" key="11">
    <source>
        <dbReference type="RuleBase" id="RU004423"/>
    </source>
</evidence>
<accession>A0A8C9REA1</accession>
<sequence>MNCHQPLSDSFGQISFTPIYPFIQLCYVSVCRTQIHVTGGRHTAGLIISCISVSNMLLELSTAGIVAAVWAGMFCLQEVHLLLKAMLFFWFISSYMSFWSIAWLSVFYCVKVVSASSPLIKMLKKNISSIIDLALVLTVGISALILTPFFFLTRENPTNVTMGTNKTENATCVILTPSLPAWINSQIYTSVVIGFLCPIPLAIMLTTSLRLVMYLCKHTMSMRKNKTEIQSTDSYLLVCKLTISLVAVYLTTLATIGIFLVARMAKVDMGNSTLELSFSIYCIATAVLLTASNKYLKEKIWALLCSRRAICKCSKQDVLLN</sequence>
<evidence type="ECO:0000256" key="1">
    <source>
        <dbReference type="ARBA" id="ARBA00004141"/>
    </source>
</evidence>
<keyword evidence="4 12" id="KW-0716">Sensory transduction</keyword>
<name>A0A8C9REA1_SCLFO</name>
<dbReference type="PANTHER" id="PTHR11394">
    <property type="entry name" value="TASTE RECEPTOR TYPE 2"/>
    <property type="match status" value="1"/>
</dbReference>
<evidence type="ECO:0000256" key="13">
    <source>
        <dbReference type="SAM" id="Phobius"/>
    </source>
</evidence>
<keyword evidence="6 13" id="KW-1133">Transmembrane helix</keyword>
<keyword evidence="8 12" id="KW-0472">Membrane</keyword>
<keyword evidence="5 12" id="KW-0812">Transmembrane</keyword>
<dbReference type="Ensembl" id="ENSSFOT00015011480.2">
    <property type="protein sequence ID" value="ENSSFOP00015011331.2"/>
    <property type="gene ID" value="ENSSFOG00015007316.2"/>
</dbReference>
<dbReference type="PANTHER" id="PTHR11394:SF47">
    <property type="entry name" value="TASTE RECEPTOR TYPE 2 MEMBER 40"/>
    <property type="match status" value="1"/>
</dbReference>
<reference evidence="14" key="2">
    <citation type="submission" date="2025-08" db="UniProtKB">
        <authorList>
            <consortium name="Ensembl"/>
        </authorList>
    </citation>
    <scope>IDENTIFICATION</scope>
</reference>
<dbReference type="Gene3D" id="1.20.1070.10">
    <property type="entry name" value="Rhodopsin 7-helix transmembrane proteins"/>
    <property type="match status" value="1"/>
</dbReference>
<dbReference type="InterPro" id="IPR007960">
    <property type="entry name" value="TAS2R"/>
</dbReference>
<dbReference type="Proteomes" id="UP000694397">
    <property type="component" value="Chromosome 17"/>
</dbReference>
<dbReference type="Pfam" id="PF05296">
    <property type="entry name" value="TAS2R"/>
    <property type="match status" value="1"/>
</dbReference>
<evidence type="ECO:0000313" key="14">
    <source>
        <dbReference type="Ensembl" id="ENSSFOP00015011331.2"/>
    </source>
</evidence>
<feature type="transmembrane region" description="Helical" evidence="13">
    <location>
        <begin position="46"/>
        <end position="73"/>
    </location>
</feature>
<comment type="similarity">
    <text evidence="2 11">Belongs to the G-protein coupled receptor T2R family.</text>
</comment>
<reference evidence="14 15" key="1">
    <citation type="submission" date="2019-04" db="EMBL/GenBank/DDBJ databases">
        <authorList>
            <consortium name="Wellcome Sanger Institute Data Sharing"/>
        </authorList>
    </citation>
    <scope>NUCLEOTIDE SEQUENCE [LARGE SCALE GENOMIC DNA]</scope>
</reference>
<evidence type="ECO:0000256" key="7">
    <source>
        <dbReference type="ARBA" id="ARBA00023040"/>
    </source>
</evidence>
<feature type="transmembrane region" description="Helical" evidence="13">
    <location>
        <begin position="187"/>
        <end position="213"/>
    </location>
</feature>
<keyword evidence="10 12" id="KW-0807">Transducer</keyword>
<keyword evidence="15" id="KW-1185">Reference proteome</keyword>
<evidence type="ECO:0000256" key="12">
    <source>
        <dbReference type="RuleBase" id="RU004424"/>
    </source>
</evidence>
<evidence type="ECO:0000256" key="3">
    <source>
        <dbReference type="ARBA" id="ARBA00022480"/>
    </source>
</evidence>
<evidence type="ECO:0000256" key="10">
    <source>
        <dbReference type="ARBA" id="ARBA00023224"/>
    </source>
</evidence>
<evidence type="ECO:0000256" key="5">
    <source>
        <dbReference type="ARBA" id="ARBA00022692"/>
    </source>
</evidence>
<evidence type="ECO:0000256" key="6">
    <source>
        <dbReference type="ARBA" id="ARBA00022989"/>
    </source>
</evidence>
<keyword evidence="9 12" id="KW-0675">Receptor</keyword>
<dbReference type="GO" id="GO:0033038">
    <property type="term" value="F:bitter taste receptor activity"/>
    <property type="evidence" value="ECO:0007669"/>
    <property type="project" value="InterPro"/>
</dbReference>
<dbReference type="GO" id="GO:0004930">
    <property type="term" value="F:G protein-coupled receptor activity"/>
    <property type="evidence" value="ECO:0007669"/>
    <property type="project" value="UniProtKB-KW"/>
</dbReference>
<protein>
    <recommendedName>
        <fullName evidence="12">Taste receptor type 2</fullName>
    </recommendedName>
</protein>
<keyword evidence="7 12" id="KW-0297">G-protein coupled receptor</keyword>
<evidence type="ECO:0000256" key="4">
    <source>
        <dbReference type="ARBA" id="ARBA00022606"/>
    </source>
</evidence>
<feature type="transmembrane region" description="Helical" evidence="13">
    <location>
        <begin position="234"/>
        <end position="262"/>
    </location>
</feature>
<reference evidence="14" key="3">
    <citation type="submission" date="2025-09" db="UniProtKB">
        <authorList>
            <consortium name="Ensembl"/>
        </authorList>
    </citation>
    <scope>IDENTIFICATION</scope>
</reference>
<comment type="subcellular location">
    <subcellularLocation>
        <location evidence="1 12">Membrane</location>
        <topology evidence="1 12">Multi-pass membrane protein</topology>
    </subcellularLocation>
</comment>
<dbReference type="SUPFAM" id="SSF81321">
    <property type="entry name" value="Family A G protein-coupled receptor-like"/>
    <property type="match status" value="1"/>
</dbReference>
<dbReference type="GeneTree" id="ENSGT01150000286961"/>
<dbReference type="OrthoDB" id="8876749at2759"/>
<dbReference type="GO" id="GO:0016020">
    <property type="term" value="C:membrane"/>
    <property type="evidence" value="ECO:0007669"/>
    <property type="project" value="UniProtKB-SubCell"/>
</dbReference>
<dbReference type="AlphaFoldDB" id="A0A8C9REA1"/>
<evidence type="ECO:0000256" key="9">
    <source>
        <dbReference type="ARBA" id="ARBA00023170"/>
    </source>
</evidence>
<feature type="transmembrane region" description="Helical" evidence="13">
    <location>
        <begin position="130"/>
        <end position="152"/>
    </location>
</feature>
<feature type="transmembrane region" description="Helical" evidence="13">
    <location>
        <begin position="85"/>
        <end position="110"/>
    </location>
</feature>
<evidence type="ECO:0000313" key="15">
    <source>
        <dbReference type="Proteomes" id="UP000694397"/>
    </source>
</evidence>
<evidence type="ECO:0000256" key="8">
    <source>
        <dbReference type="ARBA" id="ARBA00023136"/>
    </source>
</evidence>
<feature type="transmembrane region" description="Helical" evidence="13">
    <location>
        <begin position="274"/>
        <end position="291"/>
    </location>
</feature>